<dbReference type="EMBL" id="BART01042005">
    <property type="protein sequence ID" value="GAH30273.1"/>
    <property type="molecule type" value="Genomic_DNA"/>
</dbReference>
<feature type="non-terminal residue" evidence="1">
    <location>
        <position position="1"/>
    </location>
</feature>
<organism evidence="1">
    <name type="scientific">marine sediment metagenome</name>
    <dbReference type="NCBI Taxonomy" id="412755"/>
    <lineage>
        <taxon>unclassified sequences</taxon>
        <taxon>metagenomes</taxon>
        <taxon>ecological metagenomes</taxon>
    </lineage>
</organism>
<comment type="caution">
    <text evidence="1">The sequence shown here is derived from an EMBL/GenBank/DDBJ whole genome shotgun (WGS) entry which is preliminary data.</text>
</comment>
<reference evidence="1" key="1">
    <citation type="journal article" date="2014" name="Front. Microbiol.">
        <title>High frequency of phylogenetically diverse reductive dehalogenase-homologous genes in deep subseafloor sedimentary metagenomes.</title>
        <authorList>
            <person name="Kawai M."/>
            <person name="Futagami T."/>
            <person name="Toyoda A."/>
            <person name="Takaki Y."/>
            <person name="Nishi S."/>
            <person name="Hori S."/>
            <person name="Arai W."/>
            <person name="Tsubouchi T."/>
            <person name="Morono Y."/>
            <person name="Uchiyama I."/>
            <person name="Ito T."/>
            <person name="Fujiyama A."/>
            <person name="Inagaki F."/>
            <person name="Takami H."/>
        </authorList>
    </citation>
    <scope>NUCLEOTIDE SEQUENCE</scope>
    <source>
        <strain evidence="1">Expedition CK06-06</strain>
    </source>
</reference>
<accession>X1GB59</accession>
<protein>
    <submittedName>
        <fullName evidence="1">Uncharacterized protein</fullName>
    </submittedName>
</protein>
<proteinExistence type="predicted"/>
<name>X1GB59_9ZZZZ</name>
<sequence>VADAREAKEIDHFNILNRAFDTTNYADGHDSKALITTDHPNAGGG</sequence>
<feature type="non-terminal residue" evidence="1">
    <location>
        <position position="45"/>
    </location>
</feature>
<evidence type="ECO:0000313" key="1">
    <source>
        <dbReference type="EMBL" id="GAH30273.1"/>
    </source>
</evidence>
<gene>
    <name evidence="1" type="ORF">S01H4_67124</name>
</gene>
<dbReference type="AlphaFoldDB" id="X1GB59"/>